<feature type="compositionally biased region" description="Low complexity" evidence="1">
    <location>
        <begin position="36"/>
        <end position="46"/>
    </location>
</feature>
<evidence type="ECO:0000313" key="2">
    <source>
        <dbReference type="EMBL" id="MPC41402.1"/>
    </source>
</evidence>
<keyword evidence="3" id="KW-1185">Reference proteome</keyword>
<evidence type="ECO:0000313" key="3">
    <source>
        <dbReference type="Proteomes" id="UP000324222"/>
    </source>
</evidence>
<dbReference type="AlphaFoldDB" id="A0A5B7F4C7"/>
<proteinExistence type="predicted"/>
<accession>A0A5B7F4C7</accession>
<feature type="compositionally biased region" description="Basic residues" evidence="1">
    <location>
        <begin position="7"/>
        <end position="21"/>
    </location>
</feature>
<reference evidence="2 3" key="1">
    <citation type="submission" date="2019-05" db="EMBL/GenBank/DDBJ databases">
        <title>Another draft genome of Portunus trituberculatus and its Hox gene families provides insights of decapod evolution.</title>
        <authorList>
            <person name="Jeong J.-H."/>
            <person name="Song I."/>
            <person name="Kim S."/>
            <person name="Choi T."/>
            <person name="Kim D."/>
            <person name="Ryu S."/>
            <person name="Kim W."/>
        </authorList>
    </citation>
    <scope>NUCLEOTIDE SEQUENCE [LARGE SCALE GENOMIC DNA]</scope>
    <source>
        <tissue evidence="2">Muscle</tissue>
    </source>
</reference>
<dbReference type="EMBL" id="VSRR010005043">
    <property type="protein sequence ID" value="MPC41402.1"/>
    <property type="molecule type" value="Genomic_DNA"/>
</dbReference>
<organism evidence="2 3">
    <name type="scientific">Portunus trituberculatus</name>
    <name type="common">Swimming crab</name>
    <name type="synonym">Neptunus trituberculatus</name>
    <dbReference type="NCBI Taxonomy" id="210409"/>
    <lineage>
        <taxon>Eukaryota</taxon>
        <taxon>Metazoa</taxon>
        <taxon>Ecdysozoa</taxon>
        <taxon>Arthropoda</taxon>
        <taxon>Crustacea</taxon>
        <taxon>Multicrustacea</taxon>
        <taxon>Malacostraca</taxon>
        <taxon>Eumalacostraca</taxon>
        <taxon>Eucarida</taxon>
        <taxon>Decapoda</taxon>
        <taxon>Pleocyemata</taxon>
        <taxon>Brachyura</taxon>
        <taxon>Eubrachyura</taxon>
        <taxon>Portunoidea</taxon>
        <taxon>Portunidae</taxon>
        <taxon>Portuninae</taxon>
        <taxon>Portunus</taxon>
    </lineage>
</organism>
<evidence type="ECO:0000256" key="1">
    <source>
        <dbReference type="SAM" id="MobiDB-lite"/>
    </source>
</evidence>
<sequence length="94" mass="10533">MKQNTRQQRKHHPYPPMHRLRLRGEILSRLPRKSPTSSSEAETSSAEENDSLHPSEGMLAQPLPAPRLNTATVLHVLQQEARSLQGTANTCLCI</sequence>
<name>A0A5B7F4C7_PORTR</name>
<gene>
    <name evidence="2" type="ORF">E2C01_034992</name>
</gene>
<dbReference type="Proteomes" id="UP000324222">
    <property type="component" value="Unassembled WGS sequence"/>
</dbReference>
<protein>
    <submittedName>
        <fullName evidence="2">Uncharacterized protein</fullName>
    </submittedName>
</protein>
<comment type="caution">
    <text evidence="2">The sequence shown here is derived from an EMBL/GenBank/DDBJ whole genome shotgun (WGS) entry which is preliminary data.</text>
</comment>
<feature type="region of interest" description="Disordered" evidence="1">
    <location>
        <begin position="1"/>
        <end position="64"/>
    </location>
</feature>